<dbReference type="AlphaFoldDB" id="A0A9X8D3K2"/>
<evidence type="ECO:0000256" key="2">
    <source>
        <dbReference type="ARBA" id="ARBA00022801"/>
    </source>
</evidence>
<keyword evidence="7" id="KW-1185">Reference proteome</keyword>
<dbReference type="InterPro" id="IPR006683">
    <property type="entry name" value="Thioestr_dom"/>
</dbReference>
<evidence type="ECO:0000313" key="7">
    <source>
        <dbReference type="Proteomes" id="UP000265619"/>
    </source>
</evidence>
<dbReference type="EMBL" id="QXMN01000021">
    <property type="protein sequence ID" value="RIX78160.1"/>
    <property type="molecule type" value="Genomic_DNA"/>
</dbReference>
<evidence type="ECO:0000256" key="4">
    <source>
        <dbReference type="SAM" id="MobiDB-lite"/>
    </source>
</evidence>
<dbReference type="OrthoDB" id="8894489at2"/>
<dbReference type="InterPro" id="IPR029069">
    <property type="entry name" value="HotDog_dom_sf"/>
</dbReference>
<dbReference type="InterPro" id="IPR040170">
    <property type="entry name" value="Cytosol_ACT"/>
</dbReference>
<dbReference type="CDD" id="cd03442">
    <property type="entry name" value="BFIT_BACH"/>
    <property type="match status" value="1"/>
</dbReference>
<proteinExistence type="inferred from homology"/>
<organism evidence="6 7">
    <name type="scientific">Acidovorax cavernicola</name>
    <dbReference type="NCBI Taxonomy" id="1675792"/>
    <lineage>
        <taxon>Bacteria</taxon>
        <taxon>Pseudomonadati</taxon>
        <taxon>Pseudomonadota</taxon>
        <taxon>Betaproteobacteria</taxon>
        <taxon>Burkholderiales</taxon>
        <taxon>Comamonadaceae</taxon>
        <taxon>Acidovorax</taxon>
    </lineage>
</organism>
<dbReference type="PANTHER" id="PTHR11049">
    <property type="entry name" value="ACYL COENZYME A THIOESTER HYDROLASE"/>
    <property type="match status" value="1"/>
</dbReference>
<dbReference type="GO" id="GO:0052816">
    <property type="term" value="F:long-chain fatty acyl-CoA hydrolase activity"/>
    <property type="evidence" value="ECO:0007669"/>
    <property type="project" value="TreeGrafter"/>
</dbReference>
<dbReference type="RefSeq" id="WP_119555196.1">
    <property type="nucleotide sequence ID" value="NZ_QXMN01000021.1"/>
</dbReference>
<feature type="compositionally biased region" description="Low complexity" evidence="4">
    <location>
        <begin position="125"/>
        <end position="137"/>
    </location>
</feature>
<dbReference type="GO" id="GO:0009062">
    <property type="term" value="P:fatty acid catabolic process"/>
    <property type="evidence" value="ECO:0007669"/>
    <property type="project" value="TreeGrafter"/>
</dbReference>
<reference evidence="6 7" key="1">
    <citation type="submission" date="2018-09" db="EMBL/GenBank/DDBJ databases">
        <title>Acidovorax cavernicola nov. sp. isolated from Gruta de las Maravillas (Aracena, Spain).</title>
        <authorList>
            <person name="Jurado V."/>
            <person name="Gutierrez-Patricio S."/>
            <person name="Gonzalez-Pimentel J.L."/>
            <person name="Miller A.Z."/>
            <person name="Laiz L."/>
            <person name="Saiz-Jimenez C."/>
        </authorList>
    </citation>
    <scope>NUCLEOTIDE SEQUENCE [LARGE SCALE GENOMIC DNA]</scope>
    <source>
        <strain evidence="6 7">1011MAR4D40.2</strain>
    </source>
</reference>
<sequence length="144" mass="15491">MTNRSAIELTDIVFPEHANHYGTLFGGNALMLMSKAAFLAARTFAKSDVVMASLGDAQFLAPVPVGHVLRLRAWVTRAGRSSLTVCVTGAAEPPDGEPRPSLKGLFEMVAVDGRGRPARMRNAYLPPLHTPHAPHTPHTNEELA</sequence>
<keyword evidence="2 3" id="KW-0378">Hydrolase</keyword>
<feature type="region of interest" description="Disordered" evidence="4">
    <location>
        <begin position="120"/>
        <end position="144"/>
    </location>
</feature>
<evidence type="ECO:0000313" key="6">
    <source>
        <dbReference type="EMBL" id="RIX78160.1"/>
    </source>
</evidence>
<dbReference type="PROSITE" id="PS51770">
    <property type="entry name" value="HOTDOG_ACOT"/>
    <property type="match status" value="1"/>
</dbReference>
<gene>
    <name evidence="6" type="ORF">D3H34_17440</name>
</gene>
<dbReference type="InterPro" id="IPR033120">
    <property type="entry name" value="HOTDOG_ACOT"/>
</dbReference>
<feature type="domain" description="HotDog ACOT-type" evidence="5">
    <location>
        <begin position="3"/>
        <end position="114"/>
    </location>
</feature>
<comment type="similarity">
    <text evidence="1">Belongs to the acyl coenzyme A hydrolase family.</text>
</comment>
<accession>A0A9X8D3K2</accession>
<dbReference type="Gene3D" id="3.10.129.10">
    <property type="entry name" value="Hotdog Thioesterase"/>
    <property type="match status" value="1"/>
</dbReference>
<dbReference type="Proteomes" id="UP000265619">
    <property type="component" value="Unassembled WGS sequence"/>
</dbReference>
<evidence type="ECO:0000256" key="1">
    <source>
        <dbReference type="ARBA" id="ARBA00010458"/>
    </source>
</evidence>
<dbReference type="Pfam" id="PF03061">
    <property type="entry name" value="4HBT"/>
    <property type="match status" value="1"/>
</dbReference>
<dbReference type="GO" id="GO:0006637">
    <property type="term" value="P:acyl-CoA metabolic process"/>
    <property type="evidence" value="ECO:0007669"/>
    <property type="project" value="TreeGrafter"/>
</dbReference>
<dbReference type="SUPFAM" id="SSF54637">
    <property type="entry name" value="Thioesterase/thiol ester dehydrase-isomerase"/>
    <property type="match status" value="1"/>
</dbReference>
<name>A0A9X8D3K2_9BURK</name>
<dbReference type="GO" id="GO:0005829">
    <property type="term" value="C:cytosol"/>
    <property type="evidence" value="ECO:0007669"/>
    <property type="project" value="TreeGrafter"/>
</dbReference>
<evidence type="ECO:0000259" key="5">
    <source>
        <dbReference type="PROSITE" id="PS51770"/>
    </source>
</evidence>
<comment type="caution">
    <text evidence="6">The sequence shown here is derived from an EMBL/GenBank/DDBJ whole genome shotgun (WGS) entry which is preliminary data.</text>
</comment>
<evidence type="ECO:0000256" key="3">
    <source>
        <dbReference type="PROSITE-ProRule" id="PRU01106"/>
    </source>
</evidence>
<dbReference type="PANTHER" id="PTHR11049:SF24">
    <property type="entry name" value="CYTOSOLIC ACYL COENZYME A THIOESTER HYDROLASE"/>
    <property type="match status" value="1"/>
</dbReference>
<protein>
    <submittedName>
        <fullName evidence="6">Acyl-CoA thioesterase</fullName>
    </submittedName>
</protein>